<name>A0A0U1P0M5_9BACI</name>
<evidence type="ECO:0000313" key="4">
    <source>
        <dbReference type="EMBL" id="CRK83783.1"/>
    </source>
</evidence>
<dbReference type="Gene3D" id="2.60.40.790">
    <property type="match status" value="1"/>
</dbReference>
<accession>A0A0U1P0M5</accession>
<dbReference type="AlphaFoldDB" id="A0A0U1P0M5"/>
<keyword evidence="5" id="KW-1185">Reference proteome</keyword>
<reference evidence="5" key="1">
    <citation type="submission" date="2015-05" db="EMBL/GenBank/DDBJ databases">
        <authorList>
            <person name="Urmite Genomes"/>
        </authorList>
    </citation>
    <scope>NUCLEOTIDE SEQUENCE [LARGE SCALE GENOMIC DNA]</scope>
    <source>
        <strain evidence="5">LF1</strain>
    </source>
</reference>
<proteinExistence type="inferred from homology"/>
<comment type="similarity">
    <text evidence="1 2">Belongs to the small heat shock protein (HSP20) family.</text>
</comment>
<dbReference type="Pfam" id="PF00011">
    <property type="entry name" value="HSP20"/>
    <property type="match status" value="1"/>
</dbReference>
<dbReference type="InterPro" id="IPR002068">
    <property type="entry name" value="A-crystallin/Hsp20_dom"/>
</dbReference>
<keyword evidence="4" id="KW-0167">Capsid protein</keyword>
<evidence type="ECO:0000313" key="5">
    <source>
        <dbReference type="Proteomes" id="UP000199087"/>
    </source>
</evidence>
<evidence type="ECO:0000259" key="3">
    <source>
        <dbReference type="PROSITE" id="PS01031"/>
    </source>
</evidence>
<dbReference type="PANTHER" id="PTHR11527">
    <property type="entry name" value="HEAT-SHOCK PROTEIN 20 FAMILY MEMBER"/>
    <property type="match status" value="1"/>
</dbReference>
<dbReference type="CDD" id="cd06464">
    <property type="entry name" value="ACD_sHsps-like"/>
    <property type="match status" value="1"/>
</dbReference>
<dbReference type="InterPro" id="IPR008978">
    <property type="entry name" value="HSP20-like_chaperone"/>
</dbReference>
<keyword evidence="4" id="KW-0946">Virion</keyword>
<dbReference type="OrthoDB" id="2861948at2"/>
<organism evidence="4 5">
    <name type="scientific">Neobacillus massiliamazoniensis</name>
    <dbReference type="NCBI Taxonomy" id="1499688"/>
    <lineage>
        <taxon>Bacteria</taxon>
        <taxon>Bacillati</taxon>
        <taxon>Bacillota</taxon>
        <taxon>Bacilli</taxon>
        <taxon>Bacillales</taxon>
        <taxon>Bacillaceae</taxon>
        <taxon>Neobacillus</taxon>
    </lineage>
</organism>
<protein>
    <submittedName>
        <fullName evidence="4">Spore coat protein P</fullName>
    </submittedName>
</protein>
<sequence>MEVNQFSKWLDVAQQFQAEQFWNQFFDSKNAQQFSNSHSFTAINEYVPKCDLYEKDTKLIVEAEVPGLGKENLQISIHQQILTITGEFKSLTPNCQYYLKERVNRRFKKEITLPFPVNIHKVRTEINKGILVISMPINREEVEDIPIKVD</sequence>
<dbReference type="EMBL" id="CVRB01000004">
    <property type="protein sequence ID" value="CRK83783.1"/>
    <property type="molecule type" value="Genomic_DNA"/>
</dbReference>
<gene>
    <name evidence="4" type="primary">cotP</name>
    <name evidence="4" type="ORF">BN000_03777</name>
</gene>
<feature type="domain" description="SHSP" evidence="3">
    <location>
        <begin position="41"/>
        <end position="150"/>
    </location>
</feature>
<dbReference type="SUPFAM" id="SSF49764">
    <property type="entry name" value="HSP20-like chaperones"/>
    <property type="match status" value="1"/>
</dbReference>
<dbReference type="STRING" id="1499688.BN000_03777"/>
<dbReference type="RefSeq" id="WP_090636831.1">
    <property type="nucleotide sequence ID" value="NZ_CVRB01000004.1"/>
</dbReference>
<dbReference type="PROSITE" id="PS01031">
    <property type="entry name" value="SHSP"/>
    <property type="match status" value="1"/>
</dbReference>
<evidence type="ECO:0000256" key="1">
    <source>
        <dbReference type="PROSITE-ProRule" id="PRU00285"/>
    </source>
</evidence>
<dbReference type="InterPro" id="IPR031107">
    <property type="entry name" value="Small_HSP"/>
</dbReference>
<evidence type="ECO:0000256" key="2">
    <source>
        <dbReference type="RuleBase" id="RU003616"/>
    </source>
</evidence>
<dbReference type="Proteomes" id="UP000199087">
    <property type="component" value="Unassembled WGS sequence"/>
</dbReference>